<feature type="compositionally biased region" description="Polar residues" evidence="1">
    <location>
        <begin position="112"/>
        <end position="123"/>
    </location>
</feature>
<name>A0ABD2W776_9HYME</name>
<dbReference type="EMBL" id="JBJJXI010000133">
    <property type="protein sequence ID" value="KAL3388422.1"/>
    <property type="molecule type" value="Genomic_DNA"/>
</dbReference>
<feature type="compositionally biased region" description="Basic residues" evidence="1">
    <location>
        <begin position="245"/>
        <end position="256"/>
    </location>
</feature>
<evidence type="ECO:0000313" key="3">
    <source>
        <dbReference type="Proteomes" id="UP001627154"/>
    </source>
</evidence>
<evidence type="ECO:0000313" key="2">
    <source>
        <dbReference type="EMBL" id="KAL3388422.1"/>
    </source>
</evidence>
<keyword evidence="3" id="KW-1185">Reference proteome</keyword>
<gene>
    <name evidence="2" type="ORF">TKK_016430</name>
</gene>
<dbReference type="AlphaFoldDB" id="A0ABD2W776"/>
<protein>
    <submittedName>
        <fullName evidence="2">Uncharacterized protein</fullName>
    </submittedName>
</protein>
<evidence type="ECO:0000256" key="1">
    <source>
        <dbReference type="SAM" id="MobiDB-lite"/>
    </source>
</evidence>
<proteinExistence type="predicted"/>
<organism evidence="2 3">
    <name type="scientific">Trichogramma kaykai</name>
    <dbReference type="NCBI Taxonomy" id="54128"/>
    <lineage>
        <taxon>Eukaryota</taxon>
        <taxon>Metazoa</taxon>
        <taxon>Ecdysozoa</taxon>
        <taxon>Arthropoda</taxon>
        <taxon>Hexapoda</taxon>
        <taxon>Insecta</taxon>
        <taxon>Pterygota</taxon>
        <taxon>Neoptera</taxon>
        <taxon>Endopterygota</taxon>
        <taxon>Hymenoptera</taxon>
        <taxon>Apocrita</taxon>
        <taxon>Proctotrupomorpha</taxon>
        <taxon>Chalcidoidea</taxon>
        <taxon>Trichogrammatidae</taxon>
        <taxon>Trichogramma</taxon>
    </lineage>
</organism>
<comment type="caution">
    <text evidence="2">The sequence shown here is derived from an EMBL/GenBank/DDBJ whole genome shotgun (WGS) entry which is preliminary data.</text>
</comment>
<accession>A0ABD2W776</accession>
<feature type="region of interest" description="Disordered" evidence="1">
    <location>
        <begin position="106"/>
        <end position="263"/>
    </location>
</feature>
<feature type="compositionally biased region" description="Basic and acidic residues" evidence="1">
    <location>
        <begin position="141"/>
        <end position="168"/>
    </location>
</feature>
<reference evidence="2 3" key="1">
    <citation type="journal article" date="2024" name="bioRxiv">
        <title>A reference genome for Trichogramma kaykai: A tiny desert-dwelling parasitoid wasp with competing sex-ratio distorters.</title>
        <authorList>
            <person name="Culotta J."/>
            <person name="Lindsey A.R."/>
        </authorList>
    </citation>
    <scope>NUCLEOTIDE SEQUENCE [LARGE SCALE GENOMIC DNA]</scope>
    <source>
        <strain evidence="2 3">KSX58</strain>
    </source>
</reference>
<feature type="compositionally biased region" description="Basic and acidic residues" evidence="1">
    <location>
        <begin position="197"/>
        <end position="240"/>
    </location>
</feature>
<dbReference type="Proteomes" id="UP001627154">
    <property type="component" value="Unassembled WGS sequence"/>
</dbReference>
<sequence length="263" mass="30148">MLIPITIEEKVEGTQPTTITQVEKPDHLKETTTIVEHQITPAESQDILANFISAAEQEAQECPLTIDDDYLDIFDEEQIESPYEPVSISGRKTPEVIYTPTSIVKSEDKSVSQRGSTAQQESTLELEKRGILPVPITREPSTPREFDSSDLPPREIIIKATKTEAQRRKEYKQRRKQRGFSTQNPGVELPGRPNQRGKIDRDARWLIDYNKDRKVAREKQRQIDRQKGARDLFESTEKPRGSKSSTRHKLEHKKSSSKTSREL</sequence>
<feature type="compositionally biased region" description="Basic residues" evidence="1">
    <location>
        <begin position="169"/>
        <end position="178"/>
    </location>
</feature>